<accession>A0A811UAX0</accession>
<dbReference type="EMBL" id="CAJHJT010000001">
    <property type="protein sequence ID" value="CAD6995478.1"/>
    <property type="molecule type" value="Genomic_DNA"/>
</dbReference>
<dbReference type="OrthoDB" id="6329445at2759"/>
<gene>
    <name evidence="1" type="ORF">CCAP1982_LOCUS4194</name>
</gene>
<keyword evidence="2" id="KW-1185">Reference proteome</keyword>
<reference evidence="1" key="1">
    <citation type="submission" date="2020-11" db="EMBL/GenBank/DDBJ databases">
        <authorList>
            <person name="Whitehead M."/>
        </authorList>
    </citation>
    <scope>NUCLEOTIDE SEQUENCE</scope>
    <source>
        <strain evidence="1">EGII</strain>
    </source>
</reference>
<evidence type="ECO:0000313" key="1">
    <source>
        <dbReference type="EMBL" id="CAD6995478.1"/>
    </source>
</evidence>
<name>A0A811UAX0_CERCA</name>
<evidence type="ECO:0000313" key="2">
    <source>
        <dbReference type="Proteomes" id="UP000606786"/>
    </source>
</evidence>
<comment type="caution">
    <text evidence="1">The sequence shown here is derived from an EMBL/GenBank/DDBJ whole genome shotgun (WGS) entry which is preliminary data.</text>
</comment>
<sequence>MISIFDTISMKYDATVIKLPILGLLALSVTDLSEAIKCFKCSVTPETSDINNIVHFLQCASKLFLRFNYKTIYKILLQEDVPPKKILSRCLKTEDGNKSIPCKRYTMKDVLILRKTI</sequence>
<dbReference type="Proteomes" id="UP000606786">
    <property type="component" value="Unassembled WGS sequence"/>
</dbReference>
<organism evidence="1 2">
    <name type="scientific">Ceratitis capitata</name>
    <name type="common">Mediterranean fruit fly</name>
    <name type="synonym">Tephritis capitata</name>
    <dbReference type="NCBI Taxonomy" id="7213"/>
    <lineage>
        <taxon>Eukaryota</taxon>
        <taxon>Metazoa</taxon>
        <taxon>Ecdysozoa</taxon>
        <taxon>Arthropoda</taxon>
        <taxon>Hexapoda</taxon>
        <taxon>Insecta</taxon>
        <taxon>Pterygota</taxon>
        <taxon>Neoptera</taxon>
        <taxon>Endopterygota</taxon>
        <taxon>Diptera</taxon>
        <taxon>Brachycera</taxon>
        <taxon>Muscomorpha</taxon>
        <taxon>Tephritoidea</taxon>
        <taxon>Tephritidae</taxon>
        <taxon>Ceratitis</taxon>
        <taxon>Ceratitis</taxon>
    </lineage>
</organism>
<proteinExistence type="predicted"/>
<protein>
    <submittedName>
        <fullName evidence="1">(Mediterranean fruit fly) hypothetical protein</fullName>
    </submittedName>
</protein>
<dbReference type="AlphaFoldDB" id="A0A811UAX0"/>